<keyword evidence="2" id="KW-1003">Cell membrane</keyword>
<dbReference type="InterPro" id="IPR036259">
    <property type="entry name" value="MFS_trans_sf"/>
</dbReference>
<feature type="transmembrane region" description="Helical" evidence="6">
    <location>
        <begin position="230"/>
        <end position="252"/>
    </location>
</feature>
<protein>
    <submittedName>
        <fullName evidence="8">Sugar phosphate permease</fullName>
    </submittedName>
</protein>
<evidence type="ECO:0000256" key="5">
    <source>
        <dbReference type="ARBA" id="ARBA00023136"/>
    </source>
</evidence>
<proteinExistence type="predicted"/>
<feature type="transmembrane region" description="Helical" evidence="6">
    <location>
        <begin position="50"/>
        <end position="69"/>
    </location>
</feature>
<evidence type="ECO:0000313" key="8">
    <source>
        <dbReference type="EMBL" id="VFJ49397.1"/>
    </source>
</evidence>
<evidence type="ECO:0000256" key="6">
    <source>
        <dbReference type="SAM" id="Phobius"/>
    </source>
</evidence>
<dbReference type="Gene3D" id="1.20.1250.20">
    <property type="entry name" value="MFS general substrate transporter like domains"/>
    <property type="match status" value="2"/>
</dbReference>
<dbReference type="InterPro" id="IPR050189">
    <property type="entry name" value="MFS_Efflux_Transporters"/>
</dbReference>
<dbReference type="PROSITE" id="PS50850">
    <property type="entry name" value="MFS"/>
    <property type="match status" value="1"/>
</dbReference>
<dbReference type="GO" id="GO:0005886">
    <property type="term" value="C:plasma membrane"/>
    <property type="evidence" value="ECO:0007669"/>
    <property type="project" value="UniProtKB-SubCell"/>
</dbReference>
<comment type="subcellular location">
    <subcellularLocation>
        <location evidence="1">Cell membrane</location>
        <topology evidence="1">Multi-pass membrane protein</topology>
    </subcellularLocation>
</comment>
<sequence>MSIRTAGRIGNPDRFRRLWALLLCGLSSLFAGLAWMSMPVLFQEISRETGWTMAQLLTAWGVVQLAVLLSGIPAGIVSDRIGMRWSVGAGLVVFGLFGAARGVAENYLLFVVFLFFFGFLVPFIYQQLYKITAQLFESERLGVVHGGLQATFGIATGIAFLFSGTLFSRVLGGWQNLFYLLGTCSAILGLVWMMTVREPSQDSKDSVPVPRWQVIGEEIPRLMRNRNIRMFSLINFLAFGAWMGASGTLPSLLRDSHGLSAQSANSIMALASWSWIIGSLVLPHFFDRFRDRRYILVTGLTVSGLALLVLCASPDSGMLWFWSCLWGFSASVLLPVMVPFVFHTPGVDRQSAGTAAGIVFSTGNLGGFVFPMIITAWVLEAGQPTVMLGILCGLLGYALAGLLVLRIPPDS</sequence>
<dbReference type="SUPFAM" id="SSF103473">
    <property type="entry name" value="MFS general substrate transporter"/>
    <property type="match status" value="1"/>
</dbReference>
<dbReference type="GO" id="GO:0022857">
    <property type="term" value="F:transmembrane transporter activity"/>
    <property type="evidence" value="ECO:0007669"/>
    <property type="project" value="InterPro"/>
</dbReference>
<evidence type="ECO:0000256" key="2">
    <source>
        <dbReference type="ARBA" id="ARBA00022475"/>
    </source>
</evidence>
<evidence type="ECO:0000256" key="1">
    <source>
        <dbReference type="ARBA" id="ARBA00004651"/>
    </source>
</evidence>
<feature type="transmembrane region" description="Helical" evidence="6">
    <location>
        <begin position="177"/>
        <end position="196"/>
    </location>
</feature>
<feature type="transmembrane region" description="Helical" evidence="6">
    <location>
        <begin position="264"/>
        <end position="282"/>
    </location>
</feature>
<name>A0A450SB09_9GAMM</name>
<feature type="transmembrane region" description="Helical" evidence="6">
    <location>
        <begin position="294"/>
        <end position="313"/>
    </location>
</feature>
<dbReference type="InterPro" id="IPR020846">
    <property type="entry name" value="MFS_dom"/>
</dbReference>
<keyword evidence="3 6" id="KW-0812">Transmembrane</keyword>
<evidence type="ECO:0000256" key="3">
    <source>
        <dbReference type="ARBA" id="ARBA00022692"/>
    </source>
</evidence>
<dbReference type="PANTHER" id="PTHR43124">
    <property type="entry name" value="PURINE EFFLUX PUMP PBUE"/>
    <property type="match status" value="1"/>
</dbReference>
<dbReference type="Pfam" id="PF07690">
    <property type="entry name" value="MFS_1"/>
    <property type="match status" value="1"/>
</dbReference>
<reference evidence="8" key="1">
    <citation type="submission" date="2019-02" db="EMBL/GenBank/DDBJ databases">
        <authorList>
            <person name="Gruber-Vodicka R. H."/>
            <person name="Seah K. B. B."/>
        </authorList>
    </citation>
    <scope>NUCLEOTIDE SEQUENCE</scope>
    <source>
        <strain evidence="8">BECK_DK47</strain>
    </source>
</reference>
<keyword evidence="5 6" id="KW-0472">Membrane</keyword>
<feature type="transmembrane region" description="Helical" evidence="6">
    <location>
        <begin position="146"/>
        <end position="171"/>
    </location>
</feature>
<feature type="transmembrane region" description="Helical" evidence="6">
    <location>
        <begin position="106"/>
        <end position="125"/>
    </location>
</feature>
<feature type="transmembrane region" description="Helical" evidence="6">
    <location>
        <begin position="81"/>
        <end position="100"/>
    </location>
</feature>
<dbReference type="EMBL" id="CAADEX010000024">
    <property type="protein sequence ID" value="VFJ49397.1"/>
    <property type="molecule type" value="Genomic_DNA"/>
</dbReference>
<evidence type="ECO:0000259" key="7">
    <source>
        <dbReference type="PROSITE" id="PS50850"/>
    </source>
</evidence>
<feature type="transmembrane region" description="Helical" evidence="6">
    <location>
        <begin position="385"/>
        <end position="405"/>
    </location>
</feature>
<accession>A0A450SB09</accession>
<dbReference type="PANTHER" id="PTHR43124:SF3">
    <property type="entry name" value="CHLORAMPHENICOL EFFLUX PUMP RV0191"/>
    <property type="match status" value="1"/>
</dbReference>
<gene>
    <name evidence="8" type="ORF">BECKDK2373B_GA0170837_102410</name>
</gene>
<dbReference type="AlphaFoldDB" id="A0A450SB09"/>
<dbReference type="InterPro" id="IPR011701">
    <property type="entry name" value="MFS"/>
</dbReference>
<feature type="transmembrane region" description="Helical" evidence="6">
    <location>
        <begin position="354"/>
        <end position="379"/>
    </location>
</feature>
<evidence type="ECO:0000256" key="4">
    <source>
        <dbReference type="ARBA" id="ARBA00022989"/>
    </source>
</evidence>
<feature type="transmembrane region" description="Helical" evidence="6">
    <location>
        <begin position="319"/>
        <end position="342"/>
    </location>
</feature>
<organism evidence="8">
    <name type="scientific">Candidatus Kentrum sp. DK</name>
    <dbReference type="NCBI Taxonomy" id="2126562"/>
    <lineage>
        <taxon>Bacteria</taxon>
        <taxon>Pseudomonadati</taxon>
        <taxon>Pseudomonadota</taxon>
        <taxon>Gammaproteobacteria</taxon>
        <taxon>Candidatus Kentrum</taxon>
    </lineage>
</organism>
<dbReference type="CDD" id="cd06174">
    <property type="entry name" value="MFS"/>
    <property type="match status" value="1"/>
</dbReference>
<feature type="transmembrane region" description="Helical" evidence="6">
    <location>
        <begin position="18"/>
        <end position="38"/>
    </location>
</feature>
<keyword evidence="4 6" id="KW-1133">Transmembrane helix</keyword>
<feature type="domain" description="Major facilitator superfamily (MFS) profile" evidence="7">
    <location>
        <begin position="20"/>
        <end position="411"/>
    </location>
</feature>